<protein>
    <submittedName>
        <fullName evidence="2">Uncharacterized protein</fullName>
    </submittedName>
</protein>
<feature type="region of interest" description="Disordered" evidence="1">
    <location>
        <begin position="29"/>
        <end position="49"/>
    </location>
</feature>
<dbReference type="AlphaFoldDB" id="Q0VRW1"/>
<evidence type="ECO:0000256" key="1">
    <source>
        <dbReference type="SAM" id="MobiDB-lite"/>
    </source>
</evidence>
<reference evidence="2 3" key="1">
    <citation type="journal article" date="2006" name="Nat. Biotechnol.">
        <title>Genome sequence of the ubiquitous hydrocarbon-degrading marine bacterium Alcanivorax borkumensis.</title>
        <authorList>
            <person name="Schneiker S."/>
            <person name="Martins dos Santos V.A.P."/>
            <person name="Bartels D."/>
            <person name="Bekel T."/>
            <person name="Brecht M."/>
            <person name="Buhrmester J."/>
            <person name="Chernikova T.N."/>
            <person name="Denaro R."/>
            <person name="Ferrer M."/>
            <person name="Gertler C."/>
            <person name="Goesmann A."/>
            <person name="Golyshina O.V."/>
            <person name="Kaminski F."/>
            <person name="Khachane A.N."/>
            <person name="Lang S."/>
            <person name="Linke B."/>
            <person name="McHardy A.C."/>
            <person name="Meyer F."/>
            <person name="Nechitaylo T."/>
            <person name="Puehler A."/>
            <person name="Regenhardt D."/>
            <person name="Rupp O."/>
            <person name="Sabirova J.S."/>
            <person name="Selbitschka W."/>
            <person name="Yakimov M.M."/>
            <person name="Timmis K.N."/>
            <person name="Vorhoelter F.-J."/>
            <person name="Weidner S."/>
            <person name="Kaiser O."/>
            <person name="Golyshin P.N."/>
        </authorList>
    </citation>
    <scope>NUCLEOTIDE SEQUENCE [LARGE SCALE GENOMIC DNA]</scope>
    <source>
        <strain evidence="3">ATCC 700651 / DSM 11573 / NCIMB 13689 / SK2</strain>
    </source>
</reference>
<evidence type="ECO:0000313" key="2">
    <source>
        <dbReference type="EMBL" id="CAL16087.1"/>
    </source>
</evidence>
<dbReference type="OrthoDB" id="6362681at2"/>
<dbReference type="EMBL" id="AM286690">
    <property type="protein sequence ID" value="CAL16087.1"/>
    <property type="molecule type" value="Genomic_DNA"/>
</dbReference>
<dbReference type="RefSeq" id="WP_011587924.1">
    <property type="nucleotide sequence ID" value="NC_008260.1"/>
</dbReference>
<dbReference type="STRING" id="393595.ABO_0639"/>
<proteinExistence type="predicted"/>
<dbReference type="KEGG" id="abo:ABO_0639"/>
<dbReference type="HOGENOM" id="CLU_1118322_0_0_6"/>
<organism evidence="2 3">
    <name type="scientific">Alcanivorax borkumensis (strain ATCC 700651 / DSM 11573 / NCIMB 13689 / SK2)</name>
    <dbReference type="NCBI Taxonomy" id="393595"/>
    <lineage>
        <taxon>Bacteria</taxon>
        <taxon>Pseudomonadati</taxon>
        <taxon>Pseudomonadota</taxon>
        <taxon>Gammaproteobacteria</taxon>
        <taxon>Oceanospirillales</taxon>
        <taxon>Alcanivoracaceae</taxon>
        <taxon>Alcanivorax</taxon>
    </lineage>
</organism>
<name>Q0VRW1_ALCBS</name>
<evidence type="ECO:0000313" key="3">
    <source>
        <dbReference type="Proteomes" id="UP000008871"/>
    </source>
</evidence>
<sequence length="268" mass="28365">MNEAQRQSYLKAMGLTPWVARVPLPGAAPSQALDWPEEEQNSAAAPAGPAVDVSVTTVAQGEAPLQHSALVSHSAPADEKQAPTGFAADALAKASSFKPAAPLKEEQVTTAAPSPPKEKITGLRFTLEAHLGGTTWLLCAQEDSQAPGLGRFEAPLMASLLALFQGRPQRPRRFFCPLTEQPMPADEAAQALSAFVAGLSEQSGGERVLLCLPEAVAEALFKQPRYQPFELGQLPALVISSLAEMLADPAQHKKASWQAMQAHGYDGV</sequence>
<gene>
    <name evidence="2" type="ordered locus">ABO_0639</name>
</gene>
<keyword evidence="3" id="KW-1185">Reference proteome</keyword>
<accession>Q0VRW1</accession>
<dbReference type="Proteomes" id="UP000008871">
    <property type="component" value="Chromosome"/>
</dbReference>